<feature type="transmembrane region" description="Helical" evidence="6">
    <location>
        <begin position="20"/>
        <end position="39"/>
    </location>
</feature>
<comment type="caution">
    <text evidence="8">The sequence shown here is derived from an EMBL/GenBank/DDBJ whole genome shotgun (WGS) entry which is preliminary data.</text>
</comment>
<evidence type="ECO:0000256" key="1">
    <source>
        <dbReference type="ARBA" id="ARBA00009179"/>
    </source>
</evidence>
<dbReference type="SMART" id="SM00245">
    <property type="entry name" value="TSPc"/>
    <property type="match status" value="1"/>
</dbReference>
<dbReference type="InterPro" id="IPR004447">
    <property type="entry name" value="Peptidase_S41A"/>
</dbReference>
<keyword evidence="6" id="KW-0472">Membrane</keyword>
<dbReference type="InterPro" id="IPR041489">
    <property type="entry name" value="PDZ_6"/>
</dbReference>
<keyword evidence="4 5" id="KW-0720">Serine protease</keyword>
<dbReference type="CDD" id="cd07560">
    <property type="entry name" value="Peptidase_S41_CPP"/>
    <property type="match status" value="1"/>
</dbReference>
<dbReference type="InterPro" id="IPR001478">
    <property type="entry name" value="PDZ"/>
</dbReference>
<dbReference type="Pfam" id="PF03572">
    <property type="entry name" value="Peptidase_S41"/>
    <property type="match status" value="1"/>
</dbReference>
<dbReference type="SUPFAM" id="SSF50156">
    <property type="entry name" value="PDZ domain-like"/>
    <property type="match status" value="1"/>
</dbReference>
<evidence type="ECO:0000256" key="2">
    <source>
        <dbReference type="ARBA" id="ARBA00022670"/>
    </source>
</evidence>
<keyword evidence="2 5" id="KW-0645">Protease</keyword>
<dbReference type="Pfam" id="PF17820">
    <property type="entry name" value="PDZ_6"/>
    <property type="match status" value="1"/>
</dbReference>
<dbReference type="InterPro" id="IPR029045">
    <property type="entry name" value="ClpP/crotonase-like_dom_sf"/>
</dbReference>
<dbReference type="SUPFAM" id="SSF52096">
    <property type="entry name" value="ClpP/crotonase"/>
    <property type="match status" value="1"/>
</dbReference>
<keyword evidence="6" id="KW-1133">Transmembrane helix</keyword>
<dbReference type="PANTHER" id="PTHR32060:SF22">
    <property type="entry name" value="CARBOXYL-TERMINAL-PROCESSING PEPTIDASE 3, CHLOROPLASTIC"/>
    <property type="match status" value="1"/>
</dbReference>
<dbReference type="InterPro" id="IPR005151">
    <property type="entry name" value="Tail-specific_protease"/>
</dbReference>
<dbReference type="PROSITE" id="PS50106">
    <property type="entry name" value="PDZ"/>
    <property type="match status" value="1"/>
</dbReference>
<name>A0A9D1D2T9_9ACTN</name>
<dbReference type="EMBL" id="DVGB01000039">
    <property type="protein sequence ID" value="HIR01233.1"/>
    <property type="molecule type" value="Genomic_DNA"/>
</dbReference>
<reference evidence="8" key="2">
    <citation type="journal article" date="2021" name="PeerJ">
        <title>Extensive microbial diversity within the chicken gut microbiome revealed by metagenomics and culture.</title>
        <authorList>
            <person name="Gilroy R."/>
            <person name="Ravi A."/>
            <person name="Getino M."/>
            <person name="Pursley I."/>
            <person name="Horton D.L."/>
            <person name="Alikhan N.F."/>
            <person name="Baker D."/>
            <person name="Gharbi K."/>
            <person name="Hall N."/>
            <person name="Watson M."/>
            <person name="Adriaenssens E.M."/>
            <person name="Foster-Nyarko E."/>
            <person name="Jarju S."/>
            <person name="Secka A."/>
            <person name="Antonio M."/>
            <person name="Oren A."/>
            <person name="Chaudhuri R.R."/>
            <person name="La Ragione R."/>
            <person name="Hildebrand F."/>
            <person name="Pallen M.J."/>
        </authorList>
    </citation>
    <scope>NUCLEOTIDE SEQUENCE</scope>
    <source>
        <strain evidence="8">ChiGjej1B1-2707</strain>
    </source>
</reference>
<dbReference type="GO" id="GO:0006508">
    <property type="term" value="P:proteolysis"/>
    <property type="evidence" value="ECO:0007669"/>
    <property type="project" value="UniProtKB-KW"/>
</dbReference>
<evidence type="ECO:0000259" key="7">
    <source>
        <dbReference type="PROSITE" id="PS50106"/>
    </source>
</evidence>
<feature type="domain" description="PDZ" evidence="7">
    <location>
        <begin position="124"/>
        <end position="204"/>
    </location>
</feature>
<dbReference type="Gene3D" id="3.30.750.44">
    <property type="match status" value="1"/>
</dbReference>
<evidence type="ECO:0000256" key="6">
    <source>
        <dbReference type="SAM" id="Phobius"/>
    </source>
</evidence>
<dbReference type="Gene3D" id="3.90.226.10">
    <property type="entry name" value="2-enoyl-CoA Hydratase, Chain A, domain 1"/>
    <property type="match status" value="1"/>
</dbReference>
<protein>
    <submittedName>
        <fullName evidence="8">S41 family peptidase</fullName>
    </submittedName>
</protein>
<comment type="similarity">
    <text evidence="1 5">Belongs to the peptidase S41A family.</text>
</comment>
<organism evidence="8 9">
    <name type="scientific">Candidatus Aveggerthella stercoripullorum</name>
    <dbReference type="NCBI Taxonomy" id="2840688"/>
    <lineage>
        <taxon>Bacteria</taxon>
        <taxon>Bacillati</taxon>
        <taxon>Actinomycetota</taxon>
        <taxon>Coriobacteriia</taxon>
        <taxon>Eggerthellales</taxon>
        <taxon>Eggerthellaceae</taxon>
        <taxon>Eggerthellaceae incertae sedis</taxon>
        <taxon>Candidatus Aveggerthella</taxon>
    </lineage>
</organism>
<evidence type="ECO:0000313" key="8">
    <source>
        <dbReference type="EMBL" id="HIR01233.1"/>
    </source>
</evidence>
<accession>A0A9D1D2T9</accession>
<dbReference type="Proteomes" id="UP000824261">
    <property type="component" value="Unassembled WGS sequence"/>
</dbReference>
<dbReference type="SMART" id="SM00228">
    <property type="entry name" value="PDZ"/>
    <property type="match status" value="1"/>
</dbReference>
<dbReference type="PANTHER" id="PTHR32060">
    <property type="entry name" value="TAIL-SPECIFIC PROTEASE"/>
    <property type="match status" value="1"/>
</dbReference>
<keyword evidence="3 5" id="KW-0378">Hydrolase</keyword>
<reference evidence="8" key="1">
    <citation type="submission" date="2020-10" db="EMBL/GenBank/DDBJ databases">
        <authorList>
            <person name="Gilroy R."/>
        </authorList>
    </citation>
    <scope>NUCLEOTIDE SEQUENCE</scope>
    <source>
        <strain evidence="8">ChiGjej1B1-2707</strain>
    </source>
</reference>
<keyword evidence="6" id="KW-0812">Transmembrane</keyword>
<dbReference type="GO" id="GO:0008236">
    <property type="term" value="F:serine-type peptidase activity"/>
    <property type="evidence" value="ECO:0007669"/>
    <property type="project" value="UniProtKB-KW"/>
</dbReference>
<dbReference type="Gene3D" id="2.30.42.10">
    <property type="match status" value="1"/>
</dbReference>
<evidence type="ECO:0000256" key="4">
    <source>
        <dbReference type="ARBA" id="ARBA00022825"/>
    </source>
</evidence>
<evidence type="ECO:0000256" key="3">
    <source>
        <dbReference type="ARBA" id="ARBA00022801"/>
    </source>
</evidence>
<dbReference type="GO" id="GO:0004175">
    <property type="term" value="F:endopeptidase activity"/>
    <property type="evidence" value="ECO:0007669"/>
    <property type="project" value="TreeGrafter"/>
</dbReference>
<dbReference type="InterPro" id="IPR036034">
    <property type="entry name" value="PDZ_sf"/>
</dbReference>
<proteinExistence type="inferred from homology"/>
<sequence>MARHGLKTVDAFRTRNRRTIAVAVVFLCVCASFVVGFLVRGNEALLERLGFDSLVVSAENNPGQTVTGNTYDSISARVAEVEGVVDSDSLDTYDLDDATKRVLDSFVASTADPYLTYYDQDRYAAYLQETARSYTGIGVLFGEYRGQCYAVEVFPGSAAEAAGVQVGDFVAAIDGDREGWSLTETVNALAREEGSQVVVTWRRPGSLEGEGGPEVTTTLICSEYREQNVESRLVGEVGYVKLTQLTQSSDALVRSAIVDLTAQGARSLVLDLRDNPGGYLTSAVNVASLFVQSGVIVQINTVDGTTNKTASGDVATDLPVVALVNQNTAGAAEVLTAALQDNQRATVAGQTTLGKGSVQVVRELSFGGALRYTAATYLTPLGHDIQNVGIVPTVSIPAGDTSSDEQLTVAIETAQSLVAG</sequence>
<evidence type="ECO:0000256" key="5">
    <source>
        <dbReference type="RuleBase" id="RU004404"/>
    </source>
</evidence>
<dbReference type="NCBIfam" id="TIGR00225">
    <property type="entry name" value="prc"/>
    <property type="match status" value="1"/>
</dbReference>
<gene>
    <name evidence="8" type="ORF">IAA69_03115</name>
</gene>
<evidence type="ECO:0000313" key="9">
    <source>
        <dbReference type="Proteomes" id="UP000824261"/>
    </source>
</evidence>
<dbReference type="AlphaFoldDB" id="A0A9D1D2T9"/>